<dbReference type="Pfam" id="PF13305">
    <property type="entry name" value="TetR_C_33"/>
    <property type="match status" value="1"/>
</dbReference>
<evidence type="ECO:0000256" key="1">
    <source>
        <dbReference type="ARBA" id="ARBA00023015"/>
    </source>
</evidence>
<reference evidence="4 5" key="1">
    <citation type="submission" date="2007-03" db="EMBL/GenBank/DDBJ databases">
        <title>Complete sequence of Shewanella loihica PV-4.</title>
        <authorList>
            <consortium name="US DOE Joint Genome Institute"/>
            <person name="Copeland A."/>
            <person name="Lucas S."/>
            <person name="Lapidus A."/>
            <person name="Barry K."/>
            <person name="Detter J.C."/>
            <person name="Glavina del Rio T."/>
            <person name="Hammon N."/>
            <person name="Israni S."/>
            <person name="Dalin E."/>
            <person name="Tice H."/>
            <person name="Pitluck S."/>
            <person name="Chain P."/>
            <person name="Malfatti S."/>
            <person name="Shin M."/>
            <person name="Vergez L."/>
            <person name="Schmutz J."/>
            <person name="Larimer F."/>
            <person name="Land M."/>
            <person name="Hauser L."/>
            <person name="Kyrpides N."/>
            <person name="Mikhailova N."/>
            <person name="Romine M.F."/>
            <person name="Serres G."/>
            <person name="Fredrickson J."/>
            <person name="Tiedje J."/>
            <person name="Richardson P."/>
        </authorList>
    </citation>
    <scope>NUCLEOTIDE SEQUENCE [LARGE SCALE GENOMIC DNA]</scope>
    <source>
        <strain evidence="5">ATCC BAA-1088 / PV-4</strain>
    </source>
</reference>
<keyword evidence="2" id="KW-0804">Transcription</keyword>
<keyword evidence="1" id="KW-0805">Transcription regulation</keyword>
<dbReference type="STRING" id="323850.Shew_0132"/>
<dbReference type="eggNOG" id="COG1309">
    <property type="taxonomic scope" value="Bacteria"/>
</dbReference>
<dbReference type="InterPro" id="IPR009057">
    <property type="entry name" value="Homeodomain-like_sf"/>
</dbReference>
<evidence type="ECO:0000313" key="5">
    <source>
        <dbReference type="Proteomes" id="UP000001558"/>
    </source>
</evidence>
<dbReference type="Proteomes" id="UP000001558">
    <property type="component" value="Chromosome"/>
</dbReference>
<dbReference type="SUPFAM" id="SSF46689">
    <property type="entry name" value="Homeodomain-like"/>
    <property type="match status" value="1"/>
</dbReference>
<dbReference type="OrthoDB" id="5293556at2"/>
<organism evidence="4 5">
    <name type="scientific">Shewanella loihica (strain ATCC BAA-1088 / PV-4)</name>
    <dbReference type="NCBI Taxonomy" id="323850"/>
    <lineage>
        <taxon>Bacteria</taxon>
        <taxon>Pseudomonadati</taxon>
        <taxon>Pseudomonadota</taxon>
        <taxon>Gammaproteobacteria</taxon>
        <taxon>Alteromonadales</taxon>
        <taxon>Shewanellaceae</taxon>
        <taxon>Shewanella</taxon>
    </lineage>
</organism>
<gene>
    <name evidence="4" type="ordered locus">Shew_0132</name>
</gene>
<dbReference type="EMBL" id="CP000606">
    <property type="protein sequence ID" value="ABO22004.1"/>
    <property type="molecule type" value="Genomic_DNA"/>
</dbReference>
<dbReference type="HOGENOM" id="CLU_069356_40_5_6"/>
<evidence type="ECO:0000313" key="4">
    <source>
        <dbReference type="EMBL" id="ABO22004.1"/>
    </source>
</evidence>
<proteinExistence type="predicted"/>
<evidence type="ECO:0000259" key="3">
    <source>
        <dbReference type="Pfam" id="PF13305"/>
    </source>
</evidence>
<name>A3Q956_SHELP</name>
<dbReference type="RefSeq" id="WP_011863941.1">
    <property type="nucleotide sequence ID" value="NC_009092.1"/>
</dbReference>
<keyword evidence="5" id="KW-1185">Reference proteome</keyword>
<protein>
    <submittedName>
        <fullName evidence="4">Transcriptional regulator, TetR family</fullName>
    </submittedName>
</protein>
<dbReference type="AlphaFoldDB" id="A3Q956"/>
<dbReference type="Gene3D" id="1.10.357.10">
    <property type="entry name" value="Tetracycline Repressor, domain 2"/>
    <property type="match status" value="1"/>
</dbReference>
<sequence length="218" mass="23757">MARRKEHTHDEIRAMATAAVLRHLEVEPLDSLSLRKVAAAIGYVPSTLVNLFGSYQGLLLAVAEQTLDELYKRLAAKAQAFQDYASQEQAAQSQASESSQLEAMAGAYQQFAFAQPRAFQLIFELKATEEQGLSDHHAQLIAQLFGLIESCLARLLPELPAEQLLLASRALWGGVHGLVSLALDDKLFAPGIGIEQAISHHLAVQLKGLGYHKEALCC</sequence>
<dbReference type="SUPFAM" id="SSF48498">
    <property type="entry name" value="Tetracyclin repressor-like, C-terminal domain"/>
    <property type="match status" value="1"/>
</dbReference>
<evidence type="ECO:0000256" key="2">
    <source>
        <dbReference type="ARBA" id="ARBA00023163"/>
    </source>
</evidence>
<feature type="domain" description="HTH-type transcriptional regulator MT1864/Rv1816-like C-terminal" evidence="3">
    <location>
        <begin position="101"/>
        <end position="189"/>
    </location>
</feature>
<accession>A3Q956</accession>
<dbReference type="InterPro" id="IPR025996">
    <property type="entry name" value="MT1864/Rv1816-like_C"/>
</dbReference>
<dbReference type="KEGG" id="slo:Shew_0132"/>
<dbReference type="InterPro" id="IPR036271">
    <property type="entry name" value="Tet_transcr_reg_TetR-rel_C_sf"/>
</dbReference>